<dbReference type="RefSeq" id="WP_011154948.1">
    <property type="nucleotide sequence ID" value="NC_005295.2"/>
</dbReference>
<dbReference type="KEGG" id="eru:Erum2640"/>
<evidence type="ECO:0000313" key="3">
    <source>
        <dbReference type="Proteomes" id="UP000001021"/>
    </source>
</evidence>
<organism evidence="2 3">
    <name type="scientific">Ehrlichia ruminantium (strain Welgevonden)</name>
    <dbReference type="NCBI Taxonomy" id="254945"/>
    <lineage>
        <taxon>Bacteria</taxon>
        <taxon>Pseudomonadati</taxon>
        <taxon>Pseudomonadota</taxon>
        <taxon>Alphaproteobacteria</taxon>
        <taxon>Rickettsiales</taxon>
        <taxon>Anaplasmataceae</taxon>
        <taxon>Ehrlichia</taxon>
    </lineage>
</organism>
<dbReference type="InterPro" id="IPR011928">
    <property type="entry name" value="Phage_phiJL001_Gp84"/>
</dbReference>
<dbReference type="Pfam" id="PF09931">
    <property type="entry name" value="Phage_phiJL001_Gp84_N"/>
    <property type="match status" value="1"/>
</dbReference>
<reference evidence="2 3" key="1">
    <citation type="journal article" date="2006" name="J. Bacteriol.">
        <title>Comparative genomic analysis of three strains of Ehrlichia ruminantium reveals an active process of genome size plasticity.</title>
        <authorList>
            <person name="Frutos R."/>
            <person name="Viari A."/>
            <person name="Ferraz C."/>
            <person name="Morgat A."/>
            <person name="Eychenie S."/>
            <person name="Kandassami Y."/>
            <person name="Chantal I."/>
            <person name="Bensaid A."/>
            <person name="Coissac E."/>
            <person name="Vachiery N."/>
            <person name="Demaille J."/>
            <person name="Martinez D."/>
        </authorList>
    </citation>
    <scope>NUCLEOTIDE SEQUENCE [LARGE SCALE GENOMIC DNA]</scope>
    <source>
        <strain evidence="2 3">Welgevonden</strain>
    </source>
</reference>
<dbReference type="HOGENOM" id="CLU_080134_0_0_5"/>
<proteinExistence type="predicted"/>
<dbReference type="NCBIfam" id="TIGR02218">
    <property type="entry name" value="phg_TIGR02218"/>
    <property type="match status" value="1"/>
</dbReference>
<sequence>MKNISTKFKQHLSSEILTIAYCLQLTLKNNKVICLTDFDQDLVVDNITYQSAPGLNIDILKYNTISGNSTKIESIIDGNTIKEEDVLLGMYDFTTVTIFLVNYTNPNQENIILFHGSIEKVTLTNNKLIAELNSLSHLLSRNLGNFFSSSCRAQFCDTQCKLNKEPFTSSHYITKVINKQEFECITLINTKNYYTYGSVTFITGKNSNSTLEVRKHNKSYIQFYNPLPHDMNINDKFSIIAGCDKSFNTCSYKFNNSKNFRGEPHIPELQSYMI</sequence>
<dbReference type="Proteomes" id="UP000001021">
    <property type="component" value="Chromosome"/>
</dbReference>
<gene>
    <name evidence="2" type="ordered locus">ERWE_CDS_02680</name>
</gene>
<evidence type="ECO:0000313" key="2">
    <source>
        <dbReference type="EMBL" id="CAI26762.1"/>
    </source>
</evidence>
<name>A0A0H3M5L7_EHRRW</name>
<keyword evidence="3" id="KW-1185">Reference proteome</keyword>
<evidence type="ECO:0000259" key="1">
    <source>
        <dbReference type="Pfam" id="PF09356"/>
    </source>
</evidence>
<protein>
    <recommendedName>
        <fullName evidence="1">Bacteriophage phiJL001 Gp84 C-terminal domain-containing protein</fullName>
    </recommendedName>
</protein>
<dbReference type="Pfam" id="PF09356">
    <property type="entry name" value="Phage_BR0599"/>
    <property type="match status" value="1"/>
</dbReference>
<dbReference type="eggNOG" id="COG5449">
    <property type="taxonomic scope" value="Bacteria"/>
</dbReference>
<dbReference type="AlphaFoldDB" id="A0A0H3M5L7"/>
<feature type="domain" description="Bacteriophage phiJL001 Gp84 C-terminal" evidence="1">
    <location>
        <begin position="192"/>
        <end position="268"/>
    </location>
</feature>
<dbReference type="InterPro" id="IPR018964">
    <property type="entry name" value="Phage_phiJL001_Gp84_C"/>
</dbReference>
<dbReference type="GeneID" id="33057540"/>
<accession>A0A0H3M5L7</accession>
<dbReference type="KEGG" id="erw:ERWE_CDS_02680"/>
<dbReference type="EMBL" id="CR925678">
    <property type="protein sequence ID" value="CAI26762.1"/>
    <property type="molecule type" value="Genomic_DNA"/>
</dbReference>